<feature type="transmembrane region" description="Helical" evidence="1">
    <location>
        <begin position="401"/>
        <end position="425"/>
    </location>
</feature>
<protein>
    <submittedName>
        <fullName evidence="2">DUF6077 domain-containing protein</fullName>
    </submittedName>
</protein>
<feature type="transmembrane region" description="Helical" evidence="1">
    <location>
        <begin position="82"/>
        <end position="103"/>
    </location>
</feature>
<feature type="transmembrane region" description="Helical" evidence="1">
    <location>
        <begin position="42"/>
        <end position="62"/>
    </location>
</feature>
<accession>A0ABT7C002</accession>
<evidence type="ECO:0000313" key="3">
    <source>
        <dbReference type="Proteomes" id="UP001232992"/>
    </source>
</evidence>
<feature type="transmembrane region" description="Helical" evidence="1">
    <location>
        <begin position="470"/>
        <end position="488"/>
    </location>
</feature>
<dbReference type="Pfam" id="PF19554">
    <property type="entry name" value="DUF6077"/>
    <property type="match status" value="1"/>
</dbReference>
<feature type="transmembrane region" description="Helical" evidence="1">
    <location>
        <begin position="258"/>
        <end position="279"/>
    </location>
</feature>
<feature type="transmembrane region" description="Helical" evidence="1">
    <location>
        <begin position="236"/>
        <end position="252"/>
    </location>
</feature>
<sequence>MRMKQSREWAGTIVETSCLAWVWGLGVWTLFCNSVVLRQGSFAMLLRLSPIAISLAIAGFWVTRHRIIPTKSLGEGSPDTRVLPIGREVALPVAIAVFVTILYGITDNFALFWCLTTLVLGFSYWRSRPQSPHDFVLPLPAKGSGVWLLGLAAIAIVATAVIYRTHGDDAFYLNLMVAALDRPDEPLMVRDSMHGLPDLPLLLPVYRVHSIELLGAAISYLTGISHLWVRNFWQPLAIAPLVVFASALYLRVIVPRHWLTVTTVTTLLLVVLTTAAGLGNFSLARLQQGKPLFVAILVPIIIAYTLRYLAEPTIWRWLILSLANIAAIGCSSTALYAAPLTVLLTTCGYWSGNWKATFRSLWALTTTIYPLAIALTFASQVKQSSPNMSNLQFEPVVNNDFVLHLHHGMGGYIFWVAVLAGWAVVGDRQMRRVLLGIIFAFMLVFLNPFLQEFWAVNLTGVPTYRRLWWVIPRHLLLAILLSFPILAYPFTRYKNYAKIILCAVVISSITVLSTMLSPNIYSPQIDFNRVHFRFPPQLKLPNSRLQTIKRMEDIIPSGSYVLAPASPVGDEVAGDELARWLIVNRTPLYPIVVTESYLQITNFFSPLEVEQRRRLSQYISGVHRGENAPQLLQTLIPQLSVGAIIVPLSNPWESEIHGILTSLGYEMNVIDFYAVWVLPVDKG</sequence>
<feature type="transmembrane region" description="Helical" evidence="1">
    <location>
        <begin position="109"/>
        <end position="125"/>
    </location>
</feature>
<feature type="transmembrane region" description="Helical" evidence="1">
    <location>
        <begin position="361"/>
        <end position="381"/>
    </location>
</feature>
<feature type="transmembrane region" description="Helical" evidence="1">
    <location>
        <begin position="432"/>
        <end position="450"/>
    </location>
</feature>
<gene>
    <name evidence="2" type="ORF">PMH09_16450</name>
</gene>
<feature type="transmembrane region" description="Helical" evidence="1">
    <location>
        <begin position="206"/>
        <end position="229"/>
    </location>
</feature>
<dbReference type="RefSeq" id="WP_283759436.1">
    <property type="nucleotide sequence ID" value="NZ_JAQOSQ010000020.1"/>
</dbReference>
<feature type="transmembrane region" description="Helical" evidence="1">
    <location>
        <begin position="12"/>
        <end position="36"/>
    </location>
</feature>
<feature type="transmembrane region" description="Helical" evidence="1">
    <location>
        <begin position="500"/>
        <end position="521"/>
    </location>
</feature>
<keyword evidence="1" id="KW-0812">Transmembrane</keyword>
<feature type="transmembrane region" description="Helical" evidence="1">
    <location>
        <begin position="322"/>
        <end position="349"/>
    </location>
</feature>
<dbReference type="EMBL" id="JAQOSQ010000020">
    <property type="protein sequence ID" value="MDJ1184780.1"/>
    <property type="molecule type" value="Genomic_DNA"/>
</dbReference>
<dbReference type="InterPro" id="IPR045723">
    <property type="entry name" value="DUF6077"/>
</dbReference>
<dbReference type="Proteomes" id="UP001232992">
    <property type="component" value="Unassembled WGS sequence"/>
</dbReference>
<keyword evidence="1" id="KW-0472">Membrane</keyword>
<comment type="caution">
    <text evidence="2">The sequence shown here is derived from an EMBL/GenBank/DDBJ whole genome shotgun (WGS) entry which is preliminary data.</text>
</comment>
<feature type="transmembrane region" description="Helical" evidence="1">
    <location>
        <begin position="146"/>
        <end position="166"/>
    </location>
</feature>
<organism evidence="2 3">
    <name type="scientific">Roseofilum casamattae BLCC-M143</name>
    <dbReference type="NCBI Taxonomy" id="3022442"/>
    <lineage>
        <taxon>Bacteria</taxon>
        <taxon>Bacillati</taxon>
        <taxon>Cyanobacteriota</taxon>
        <taxon>Cyanophyceae</taxon>
        <taxon>Desertifilales</taxon>
        <taxon>Desertifilaceae</taxon>
        <taxon>Roseofilum</taxon>
        <taxon>Roseofilum casamattae</taxon>
    </lineage>
</organism>
<evidence type="ECO:0000313" key="2">
    <source>
        <dbReference type="EMBL" id="MDJ1184780.1"/>
    </source>
</evidence>
<evidence type="ECO:0000256" key="1">
    <source>
        <dbReference type="SAM" id="Phobius"/>
    </source>
</evidence>
<proteinExistence type="predicted"/>
<reference evidence="2 3" key="1">
    <citation type="submission" date="2023-01" db="EMBL/GenBank/DDBJ databases">
        <title>Novel diversity within Roseofilum (Cyanobacteria; Desertifilaceae) from marine benthic mats with descriptions of four novel species.</title>
        <authorList>
            <person name="Wang Y."/>
            <person name="Berthold D.E."/>
            <person name="Hu J."/>
            <person name="Lefler F.W."/>
            <person name="Laughinghouse H.D. IV."/>
        </authorList>
    </citation>
    <scope>NUCLEOTIDE SEQUENCE [LARGE SCALE GENOMIC DNA]</scope>
    <source>
        <strain evidence="2 3">BLCC-M143</strain>
    </source>
</reference>
<name>A0ABT7C002_9CYAN</name>
<feature type="transmembrane region" description="Helical" evidence="1">
    <location>
        <begin position="291"/>
        <end position="310"/>
    </location>
</feature>
<keyword evidence="3" id="KW-1185">Reference proteome</keyword>
<keyword evidence="1" id="KW-1133">Transmembrane helix</keyword>